<reference evidence="2 3" key="1">
    <citation type="submission" date="2016-01" db="EMBL/GenBank/DDBJ databases">
        <title>Biosynthesis of antibiotic leucinostatins and their inhibition on Phytophthora in bio-control Purpureocillium lilacinum.</title>
        <authorList>
            <person name="Wang G."/>
            <person name="Liu Z."/>
            <person name="Lin R."/>
            <person name="Li E."/>
            <person name="Mao Z."/>
            <person name="Ling J."/>
            <person name="Yin W."/>
            <person name="Xie B."/>
        </authorList>
    </citation>
    <scope>NUCLEOTIDE SEQUENCE [LARGE SCALE GENOMIC DNA]</scope>
    <source>
        <strain evidence="2">PLBJ-1</strain>
    </source>
</reference>
<organism evidence="2 3">
    <name type="scientific">Purpureocillium lilacinum</name>
    <name type="common">Paecilomyces lilacinus</name>
    <dbReference type="NCBI Taxonomy" id="33203"/>
    <lineage>
        <taxon>Eukaryota</taxon>
        <taxon>Fungi</taxon>
        <taxon>Dikarya</taxon>
        <taxon>Ascomycota</taxon>
        <taxon>Pezizomycotina</taxon>
        <taxon>Sordariomycetes</taxon>
        <taxon>Hypocreomycetidae</taxon>
        <taxon>Hypocreales</taxon>
        <taxon>Ophiocordycipitaceae</taxon>
        <taxon>Purpureocillium</taxon>
    </lineage>
</organism>
<evidence type="ECO:0000313" key="2">
    <source>
        <dbReference type="EMBL" id="OAQ85030.1"/>
    </source>
</evidence>
<feature type="compositionally biased region" description="Basic and acidic residues" evidence="1">
    <location>
        <begin position="113"/>
        <end position="127"/>
    </location>
</feature>
<comment type="caution">
    <text evidence="2">The sequence shown here is derived from an EMBL/GenBank/DDBJ whole genome shotgun (WGS) entry which is preliminary data.</text>
</comment>
<feature type="compositionally biased region" description="Polar residues" evidence="1">
    <location>
        <begin position="61"/>
        <end position="74"/>
    </location>
</feature>
<feature type="compositionally biased region" description="Basic and acidic residues" evidence="1">
    <location>
        <begin position="149"/>
        <end position="161"/>
    </location>
</feature>
<accession>A0A179H611</accession>
<feature type="region of interest" description="Disordered" evidence="1">
    <location>
        <begin position="113"/>
        <end position="174"/>
    </location>
</feature>
<feature type="region of interest" description="Disordered" evidence="1">
    <location>
        <begin position="1"/>
        <end position="95"/>
    </location>
</feature>
<gene>
    <name evidence="2" type="ORF">VFPBJ_03803</name>
</gene>
<protein>
    <submittedName>
        <fullName evidence="2">Selenoprotein S (SelS) domain-containing protein</fullName>
    </submittedName>
</protein>
<name>A0A179H611_PURLI</name>
<dbReference type="AlphaFoldDB" id="A0A179H611"/>
<sequence length="193" mass="21126">MVLLSDPDGGRDRKALTPQACLFDSPPGHHDGLPMGAKKRLTATFAHSPEPGTRRLAFVTTARSPRCNTDSARTYPSPGAAERSPVPRRYGADFDGSATASSVVTLGCLQRRWSDPQSGRDARHSSERSNSNSECRQQSGCSAHALRAGKGERCKAEAEKHREKKKRSQSAESRCRLEPWLAAQSFVCYTRLL</sequence>
<dbReference type="EMBL" id="LSBH01000002">
    <property type="protein sequence ID" value="OAQ85030.1"/>
    <property type="molecule type" value="Genomic_DNA"/>
</dbReference>
<evidence type="ECO:0000313" key="3">
    <source>
        <dbReference type="Proteomes" id="UP000078240"/>
    </source>
</evidence>
<proteinExistence type="predicted"/>
<evidence type="ECO:0000256" key="1">
    <source>
        <dbReference type="SAM" id="MobiDB-lite"/>
    </source>
</evidence>
<dbReference type="Proteomes" id="UP000078240">
    <property type="component" value="Unassembled WGS sequence"/>
</dbReference>